<dbReference type="InterPro" id="IPR000914">
    <property type="entry name" value="SBP_5_dom"/>
</dbReference>
<dbReference type="Pfam" id="PF00496">
    <property type="entry name" value="SBP_bac_5"/>
    <property type="match status" value="1"/>
</dbReference>
<keyword evidence="8" id="KW-1185">Reference proteome</keyword>
<feature type="domain" description="Solute-binding protein family 5" evidence="6">
    <location>
        <begin position="96"/>
        <end position="448"/>
    </location>
</feature>
<dbReference type="GO" id="GO:0015833">
    <property type="term" value="P:peptide transport"/>
    <property type="evidence" value="ECO:0007669"/>
    <property type="project" value="TreeGrafter"/>
</dbReference>
<feature type="signal peptide" evidence="5">
    <location>
        <begin position="1"/>
        <end position="22"/>
    </location>
</feature>
<reference evidence="8" key="1">
    <citation type="submission" date="2016-10" db="EMBL/GenBank/DDBJ databases">
        <authorList>
            <person name="Varghese N."/>
            <person name="Submissions S."/>
        </authorList>
    </citation>
    <scope>NUCLEOTIDE SEQUENCE [LARGE SCALE GENOMIC DNA]</scope>
    <source>
        <strain evidence="8">DSM 13234</strain>
    </source>
</reference>
<dbReference type="RefSeq" id="WP_074768701.1">
    <property type="nucleotide sequence ID" value="NZ_FNWO01000009.1"/>
</dbReference>
<organism evidence="7 8">
    <name type="scientific">Magnetospirillum fulvum</name>
    <name type="common">Rhodospirillum fulvum</name>
    <dbReference type="NCBI Taxonomy" id="1082"/>
    <lineage>
        <taxon>Bacteria</taxon>
        <taxon>Pseudomonadati</taxon>
        <taxon>Pseudomonadota</taxon>
        <taxon>Alphaproteobacteria</taxon>
        <taxon>Rhodospirillales</taxon>
        <taxon>Rhodospirillaceae</taxon>
        <taxon>Magnetospirillum</taxon>
    </lineage>
</organism>
<protein>
    <submittedName>
        <fullName evidence="7">Peptide/nickel transport system substrate-binding protein</fullName>
    </submittedName>
</protein>
<dbReference type="PANTHER" id="PTHR30290">
    <property type="entry name" value="PERIPLASMIC BINDING COMPONENT OF ABC TRANSPORTER"/>
    <property type="match status" value="1"/>
</dbReference>
<dbReference type="Proteomes" id="UP000182983">
    <property type="component" value="Unassembled WGS sequence"/>
</dbReference>
<dbReference type="EMBL" id="FNWO01000009">
    <property type="protein sequence ID" value="SEH43875.1"/>
    <property type="molecule type" value="Genomic_DNA"/>
</dbReference>
<name>A0A1H6IC82_MAGFU</name>
<dbReference type="PANTHER" id="PTHR30290:SF9">
    <property type="entry name" value="OLIGOPEPTIDE-BINDING PROTEIN APPA"/>
    <property type="match status" value="1"/>
</dbReference>
<comment type="similarity">
    <text evidence="2">Belongs to the bacterial solute-binding protein 5 family.</text>
</comment>
<dbReference type="InterPro" id="IPR030678">
    <property type="entry name" value="Peptide/Ni-bd"/>
</dbReference>
<sequence>MRRSLAILSLILSLAVPIAAPARESLTIGLSQYPVTLNPLIESMLAKTYVLAFVHRPITAYDPSWTLVCLLCETLPTLENGLARIETLPGGKKGIAVTYALKADARWGDGTPVSSADVAFTWTVGRHPRSGVSNSELFNRITRVEILDARRFTLHFDRVTFDYNAINDLRLLPAHIERPRFEAAPESYRTQTAYEQDSTNPGLYNGPYRIAGLERGSHILLVRNPHWSGPRPGFDRIQIRTIENSAAMEAHLLSGGVDMIAGELGLPLEQALALEKRQGSRFTFITRPGLVYEHLDVNLSSPILADRRVRRALLAALDRDGLTRQLFDGRQPVAATMVPQLDWVFAEDVPAAKYDPAAASALLDEAGWRSGPGGIRVNAQGDKLALELLTTAGNRSRELVAQVIQAQWRKVGIDLKLRTEPPRVMFGDTVSQRKFPHLAMFAWYSAPESVPRSTLHSTLIPTAANNWAGQNYPGYASPKMDALLDAIEIETDRPRRKALWRDLQRLYAEDLPALPLYFRADPFILPKGMSGLSPTGHQDPSPYWVEQWRWD</sequence>
<evidence type="ECO:0000256" key="5">
    <source>
        <dbReference type="SAM" id="SignalP"/>
    </source>
</evidence>
<evidence type="ECO:0000259" key="6">
    <source>
        <dbReference type="Pfam" id="PF00496"/>
    </source>
</evidence>
<keyword evidence="4 5" id="KW-0732">Signal</keyword>
<dbReference type="InterPro" id="IPR039424">
    <property type="entry name" value="SBP_5"/>
</dbReference>
<evidence type="ECO:0000313" key="7">
    <source>
        <dbReference type="EMBL" id="SEH43875.1"/>
    </source>
</evidence>
<accession>A0A1H6IC82</accession>
<dbReference type="GO" id="GO:0043190">
    <property type="term" value="C:ATP-binding cassette (ABC) transporter complex"/>
    <property type="evidence" value="ECO:0007669"/>
    <property type="project" value="InterPro"/>
</dbReference>
<feature type="chain" id="PRO_5010367711" evidence="5">
    <location>
        <begin position="23"/>
        <end position="551"/>
    </location>
</feature>
<dbReference type="GO" id="GO:1904680">
    <property type="term" value="F:peptide transmembrane transporter activity"/>
    <property type="evidence" value="ECO:0007669"/>
    <property type="project" value="TreeGrafter"/>
</dbReference>
<keyword evidence="3" id="KW-0813">Transport</keyword>
<evidence type="ECO:0000313" key="8">
    <source>
        <dbReference type="Proteomes" id="UP000182983"/>
    </source>
</evidence>
<dbReference type="SUPFAM" id="SSF53850">
    <property type="entry name" value="Periplasmic binding protein-like II"/>
    <property type="match status" value="1"/>
</dbReference>
<gene>
    <name evidence="7" type="ORF">SAMN04244559_02317</name>
</gene>
<evidence type="ECO:0000256" key="1">
    <source>
        <dbReference type="ARBA" id="ARBA00004418"/>
    </source>
</evidence>
<dbReference type="GO" id="GO:0030288">
    <property type="term" value="C:outer membrane-bounded periplasmic space"/>
    <property type="evidence" value="ECO:0007669"/>
    <property type="project" value="UniProtKB-ARBA"/>
</dbReference>
<dbReference type="OrthoDB" id="9803988at2"/>
<dbReference type="AlphaFoldDB" id="A0A1H6IC82"/>
<comment type="subcellular location">
    <subcellularLocation>
        <location evidence="1">Periplasm</location>
    </subcellularLocation>
</comment>
<dbReference type="Gene3D" id="3.40.190.10">
    <property type="entry name" value="Periplasmic binding protein-like II"/>
    <property type="match status" value="1"/>
</dbReference>
<dbReference type="PIRSF" id="PIRSF002741">
    <property type="entry name" value="MppA"/>
    <property type="match status" value="1"/>
</dbReference>
<evidence type="ECO:0000256" key="3">
    <source>
        <dbReference type="ARBA" id="ARBA00022448"/>
    </source>
</evidence>
<dbReference type="CDD" id="cd08513">
    <property type="entry name" value="PBP2_thermophilic_Hb8_like"/>
    <property type="match status" value="1"/>
</dbReference>
<dbReference type="Gene3D" id="3.90.76.10">
    <property type="entry name" value="Dipeptide-binding Protein, Domain 1"/>
    <property type="match status" value="1"/>
</dbReference>
<proteinExistence type="inferred from homology"/>
<dbReference type="Gene3D" id="3.10.105.10">
    <property type="entry name" value="Dipeptide-binding Protein, Domain 3"/>
    <property type="match status" value="1"/>
</dbReference>
<evidence type="ECO:0000256" key="4">
    <source>
        <dbReference type="ARBA" id="ARBA00022729"/>
    </source>
</evidence>
<evidence type="ECO:0000256" key="2">
    <source>
        <dbReference type="ARBA" id="ARBA00005695"/>
    </source>
</evidence>